<evidence type="ECO:0000256" key="3">
    <source>
        <dbReference type="ARBA" id="ARBA00022691"/>
    </source>
</evidence>
<dbReference type="GO" id="GO:0032259">
    <property type="term" value="P:methylation"/>
    <property type="evidence" value="ECO:0007669"/>
    <property type="project" value="UniProtKB-KW"/>
</dbReference>
<keyword evidence="1 5" id="KW-0489">Methyltransferase</keyword>
<evidence type="ECO:0000313" key="5">
    <source>
        <dbReference type="EMBL" id="KKQ66358.1"/>
    </source>
</evidence>
<dbReference type="InterPro" id="IPR029063">
    <property type="entry name" value="SAM-dependent_MTases_sf"/>
</dbReference>
<evidence type="ECO:0000259" key="4">
    <source>
        <dbReference type="Pfam" id="PF08241"/>
    </source>
</evidence>
<gene>
    <name evidence="5" type="ORF">US86_C0006G0038</name>
</gene>
<dbReference type="Pfam" id="PF08241">
    <property type="entry name" value="Methyltransf_11"/>
    <property type="match status" value="1"/>
</dbReference>
<feature type="domain" description="Methyltransferase type 11" evidence="4">
    <location>
        <begin position="57"/>
        <end position="146"/>
    </location>
</feature>
<dbReference type="SUPFAM" id="SSF53335">
    <property type="entry name" value="S-adenosyl-L-methionine-dependent methyltransferases"/>
    <property type="match status" value="1"/>
</dbReference>
<dbReference type="Gene3D" id="3.40.50.150">
    <property type="entry name" value="Vaccinia Virus protein VP39"/>
    <property type="match status" value="1"/>
</dbReference>
<accession>A0A0G0JFB4</accession>
<reference evidence="5 6" key="1">
    <citation type="journal article" date="2015" name="Nature">
        <title>rRNA introns, odd ribosomes, and small enigmatic genomes across a large radiation of phyla.</title>
        <authorList>
            <person name="Brown C.T."/>
            <person name="Hug L.A."/>
            <person name="Thomas B.C."/>
            <person name="Sharon I."/>
            <person name="Castelle C.J."/>
            <person name="Singh A."/>
            <person name="Wilkins M.J."/>
            <person name="Williams K.H."/>
            <person name="Banfield J.F."/>
        </authorList>
    </citation>
    <scope>NUCLEOTIDE SEQUENCE [LARGE SCALE GENOMIC DNA]</scope>
</reference>
<proteinExistence type="predicted"/>
<dbReference type="AlphaFoldDB" id="A0A0G0JFB4"/>
<evidence type="ECO:0000256" key="1">
    <source>
        <dbReference type="ARBA" id="ARBA00022603"/>
    </source>
</evidence>
<dbReference type="GO" id="GO:0008757">
    <property type="term" value="F:S-adenosylmethionine-dependent methyltransferase activity"/>
    <property type="evidence" value="ECO:0007669"/>
    <property type="project" value="InterPro"/>
</dbReference>
<keyword evidence="3" id="KW-0949">S-adenosyl-L-methionine</keyword>
<protein>
    <submittedName>
        <fullName evidence="5">S-adenosylmethionine (SAM)-dependent methyltransferase</fullName>
    </submittedName>
</protein>
<evidence type="ECO:0000313" key="6">
    <source>
        <dbReference type="Proteomes" id="UP000034235"/>
    </source>
</evidence>
<name>A0A0G0JFB4_9BACT</name>
<dbReference type="Proteomes" id="UP000034235">
    <property type="component" value="Unassembled WGS sequence"/>
</dbReference>
<comment type="caution">
    <text evidence="5">The sequence shown here is derived from an EMBL/GenBank/DDBJ whole genome shotgun (WGS) entry which is preliminary data.</text>
</comment>
<dbReference type="PANTHER" id="PTHR43464:SF19">
    <property type="entry name" value="UBIQUINONE BIOSYNTHESIS O-METHYLTRANSFERASE, MITOCHONDRIAL"/>
    <property type="match status" value="1"/>
</dbReference>
<organism evidence="5 6">
    <name type="scientific">Candidatus Daviesbacteria bacterium GW2011_GWA2_38_24</name>
    <dbReference type="NCBI Taxonomy" id="1618422"/>
    <lineage>
        <taxon>Bacteria</taxon>
        <taxon>Candidatus Daviesiibacteriota</taxon>
    </lineage>
</organism>
<sequence length="260" mass="30396">MPIIIHCQRGVEPKFWDNFWKKRFDKESLEEYYESFQKTPRVQRIFIQYLPKKGKVLDAGCGFGFWTYWLKNRGYDIEGIDVSKNAISFLKKNLPDLPVKTGTIFTLDYPDCSLNGYLSLGVIGYFLPDKILHEMSRILDKGGIAILRVPYANPFRRLKSFLGFYKRIKDGESQYAFTPKELACQLKGLGFQFIKADFFDSLYGFYTEISGAMRAPLFLKGKDKRRSRLDLLRRSLKVIFELLPFRFLFSHNLIVVAKKL</sequence>
<keyword evidence="2 5" id="KW-0808">Transferase</keyword>
<dbReference type="PANTHER" id="PTHR43464">
    <property type="entry name" value="METHYLTRANSFERASE"/>
    <property type="match status" value="1"/>
</dbReference>
<dbReference type="EMBL" id="LBUP01000006">
    <property type="protein sequence ID" value="KKQ66358.1"/>
    <property type="molecule type" value="Genomic_DNA"/>
</dbReference>
<dbReference type="InterPro" id="IPR013216">
    <property type="entry name" value="Methyltransf_11"/>
</dbReference>
<evidence type="ECO:0000256" key="2">
    <source>
        <dbReference type="ARBA" id="ARBA00022679"/>
    </source>
</evidence>
<dbReference type="CDD" id="cd02440">
    <property type="entry name" value="AdoMet_MTases"/>
    <property type="match status" value="1"/>
</dbReference>